<evidence type="ECO:0000259" key="7">
    <source>
        <dbReference type="PROSITE" id="PS50847"/>
    </source>
</evidence>
<sequence>MRKNQNAESNIPVAEKHVGNRLWKSGKVWLSTAGLTLVTLGTVGAVLVANAQAKTEVTAPVKSSFPAPPTNTTVNWENNKPLFYVIDQNGTEHPKPELTLGDGEPAWCLGLGVPLTNNTTEVQRSASNKILNALNDEQKAVLNNTEFLGRKAGDLEGYAEAQYATYKLLDEAGVSQNQAKDAIVKDNTLLHDANKIKTGADNLIKEAKKMRELPSFNSQIIQLLQGTSKTITDFKGVIGNFPYVKVNAKGLKESIKGNDLTLKADATTPLGETKNAVQLQSTAMDSEDLPWYVFSTDGDDSGAQSQSVGATRDPSKANASLNINVISLGETTLTKSDADTGNSETQGAAQLKGAVFGLFRKSDNKQVNWSEGLKDYPLTLTAGTKADDTKVSIKMGDDLKAGVKNLNKSNSYYWMETEAPEGYSLSTKKIDVTFDSSSQFDDKTSNYIDDEKATDKVNVFNFMFTKVQDVTGSYTGLNGAEFQLIPQEGTKGKTITATSGTGTDSNGYTVNGLTKFDGEANQKAGNPSKDGIAEGHYHLHESKTPKGLKPIDDVDVSVTPIKDKDGKITTYEEKFTDLVTNQVIDDVKTPVDQMKDNDILVNVNLGQFTDKPETPVVPTIKTKAHVKDGSQTIKAKDISDKTPMYDDVILTNAQQGEVQHGYLHRIVKDEQGKVVSDKIVAENKFVIDDATAKKQEDEILATVDTSQDAKEPSGYSVTYVWAEKLNDSSDKNEQAKHDDLNDKDETIVSPTGHTQVSTKMIDAKTNQKFNDKYHATGLTEGESYTIKVNGAWSKKLNKVVPASGKLTFKATAETMDVDVPITIDAHDLSNDDLTMLEELDDFNGEMIVQNNNHNDTNETVHVKPTPPVKPVTPTTPSTTPAIPKASLPTTGSSTGDALMYGGMAVLLVALGGTVYYMKKKNSVEK</sequence>
<feature type="transmembrane region" description="Helical" evidence="6">
    <location>
        <begin position="897"/>
        <end position="917"/>
    </location>
</feature>
<reference evidence="8" key="1">
    <citation type="submission" date="2022-10" db="EMBL/GenBank/DDBJ databases">
        <authorList>
            <person name="Turner M.S."/>
            <person name="Huang W."/>
        </authorList>
    </citation>
    <scope>NUCLEOTIDE SEQUENCE</scope>
    <source>
        <strain evidence="8">3</strain>
    </source>
</reference>
<comment type="caution">
    <text evidence="8">The sequence shown here is derived from an EMBL/GenBank/DDBJ whole genome shotgun (WGS) entry which is preliminary data.</text>
</comment>
<dbReference type="InterPro" id="IPR041100">
    <property type="entry name" value="TQ"/>
</dbReference>
<dbReference type="InterPro" id="IPR013783">
    <property type="entry name" value="Ig-like_fold"/>
</dbReference>
<dbReference type="Gene3D" id="2.60.40.3930">
    <property type="match status" value="1"/>
</dbReference>
<organism evidence="8 9">
    <name type="scientific">Lactococcus lactis</name>
    <dbReference type="NCBI Taxonomy" id="1358"/>
    <lineage>
        <taxon>Bacteria</taxon>
        <taxon>Bacillati</taxon>
        <taxon>Bacillota</taxon>
        <taxon>Bacilli</taxon>
        <taxon>Lactobacillales</taxon>
        <taxon>Streptococcaceae</taxon>
        <taxon>Lactococcus</taxon>
    </lineage>
</organism>
<reference evidence="8" key="2">
    <citation type="journal article" date="2023" name="Food Microbiol.">
        <title>Evaluation of the fermentation potential of lactic acid bacteria isolated from herbs, fruits and vegetables as starter cultures in nut-based milk alternatives.</title>
        <authorList>
            <person name="Huang W."/>
            <person name="Dong A."/>
            <person name="Pham H.T."/>
            <person name="Zhou C."/>
            <person name="Huo Z."/>
            <person name="Watjen A.P."/>
            <person name="Prakash S."/>
            <person name="Bang-Berthelsen C.H."/>
            <person name="Turner M.S."/>
        </authorList>
    </citation>
    <scope>NUCLEOTIDE SEQUENCE</scope>
    <source>
        <strain evidence="8">3</strain>
    </source>
</reference>
<keyword evidence="1" id="KW-0134">Cell wall</keyword>
<evidence type="ECO:0000256" key="6">
    <source>
        <dbReference type="SAM" id="Phobius"/>
    </source>
</evidence>
<dbReference type="Proteomes" id="UP001152614">
    <property type="component" value="Unassembled WGS sequence"/>
</dbReference>
<feature type="compositionally biased region" description="Low complexity" evidence="5">
    <location>
        <begin position="871"/>
        <end position="880"/>
    </location>
</feature>
<proteinExistence type="predicted"/>
<dbReference type="AlphaFoldDB" id="A0A9X4NHP2"/>
<dbReference type="Pfam" id="PF17802">
    <property type="entry name" value="SpaA"/>
    <property type="match status" value="1"/>
</dbReference>
<name>A0A9X4NHP2_9LACT</name>
<evidence type="ECO:0000256" key="4">
    <source>
        <dbReference type="ARBA" id="ARBA00023088"/>
    </source>
</evidence>
<keyword evidence="6" id="KW-1133">Transmembrane helix</keyword>
<keyword evidence="2" id="KW-0964">Secreted</keyword>
<keyword evidence="3" id="KW-0732">Signal</keyword>
<evidence type="ECO:0000256" key="2">
    <source>
        <dbReference type="ARBA" id="ARBA00022525"/>
    </source>
</evidence>
<dbReference type="InterPro" id="IPR041033">
    <property type="entry name" value="SpaA_PFL_dom_1"/>
</dbReference>
<dbReference type="RefSeq" id="WP_278228977.1">
    <property type="nucleotide sequence ID" value="NZ_JAOWLY010000006.1"/>
</dbReference>
<feature type="domain" description="Gram-positive cocci surface proteins LPxTG" evidence="7">
    <location>
        <begin position="887"/>
        <end position="925"/>
    </location>
</feature>
<dbReference type="PROSITE" id="PS50847">
    <property type="entry name" value="GRAM_POS_ANCHORING"/>
    <property type="match status" value="1"/>
</dbReference>
<evidence type="ECO:0000256" key="1">
    <source>
        <dbReference type="ARBA" id="ARBA00022512"/>
    </source>
</evidence>
<evidence type="ECO:0000256" key="5">
    <source>
        <dbReference type="SAM" id="MobiDB-lite"/>
    </source>
</evidence>
<feature type="compositionally biased region" description="Basic and acidic residues" evidence="5">
    <location>
        <begin position="727"/>
        <end position="746"/>
    </location>
</feature>
<keyword evidence="6" id="KW-0472">Membrane</keyword>
<evidence type="ECO:0000256" key="3">
    <source>
        <dbReference type="ARBA" id="ARBA00022729"/>
    </source>
</evidence>
<gene>
    <name evidence="8" type="ORF">OGZ51_07200</name>
</gene>
<accession>A0A9X4NHP2</accession>
<dbReference type="NCBIfam" id="NF033903">
    <property type="entry name" value="VaFE_rpt"/>
    <property type="match status" value="1"/>
</dbReference>
<dbReference type="Pfam" id="PF18202">
    <property type="entry name" value="TQ"/>
    <property type="match status" value="2"/>
</dbReference>
<dbReference type="InterPro" id="IPR019931">
    <property type="entry name" value="LPXTG_anchor"/>
</dbReference>
<protein>
    <submittedName>
        <fullName evidence="8">SpaA isopeptide-forming pilin-related protein</fullName>
    </submittedName>
</protein>
<feature type="region of interest" description="Disordered" evidence="5">
    <location>
        <begin position="854"/>
        <end position="891"/>
    </location>
</feature>
<dbReference type="EMBL" id="JAOWLY010000006">
    <property type="protein sequence ID" value="MDG4983927.1"/>
    <property type="molecule type" value="Genomic_DNA"/>
</dbReference>
<feature type="region of interest" description="Disordered" evidence="5">
    <location>
        <begin position="727"/>
        <end position="750"/>
    </location>
</feature>
<evidence type="ECO:0000313" key="8">
    <source>
        <dbReference type="EMBL" id="MDG4983927.1"/>
    </source>
</evidence>
<keyword evidence="6" id="KW-0812">Transmembrane</keyword>
<evidence type="ECO:0000313" key="9">
    <source>
        <dbReference type="Proteomes" id="UP001152614"/>
    </source>
</evidence>
<dbReference type="Gene3D" id="2.60.40.10">
    <property type="entry name" value="Immunoglobulins"/>
    <property type="match status" value="2"/>
</dbReference>
<feature type="transmembrane region" description="Helical" evidence="6">
    <location>
        <begin position="28"/>
        <end position="49"/>
    </location>
</feature>
<keyword evidence="4" id="KW-0572">Peptidoglycan-anchor</keyword>
<dbReference type="NCBIfam" id="TIGR01167">
    <property type="entry name" value="LPXTG_anchor"/>
    <property type="match status" value="1"/>
</dbReference>